<dbReference type="OrthoDB" id="5174513at2"/>
<dbReference type="Gene3D" id="3.30.420.40">
    <property type="match status" value="2"/>
</dbReference>
<dbReference type="Gene3D" id="1.10.10.10">
    <property type="entry name" value="Winged helix-like DNA-binding domain superfamily/Winged helix DNA-binding domain"/>
    <property type="match status" value="1"/>
</dbReference>
<comment type="similarity">
    <text evidence="1">Belongs to the ROK (NagC/XylR) family.</text>
</comment>
<protein>
    <submittedName>
        <fullName evidence="2">NagC family transcriptional regulator</fullName>
    </submittedName>
</protein>
<dbReference type="InterPro" id="IPR036388">
    <property type="entry name" value="WH-like_DNA-bd_sf"/>
</dbReference>
<evidence type="ECO:0000313" key="2">
    <source>
        <dbReference type="EMBL" id="PAU68336.1"/>
    </source>
</evidence>
<dbReference type="AlphaFoldDB" id="A0A2A2EHB8"/>
<name>A0A2A2EHB8_9BIFI</name>
<gene>
    <name evidence="2" type="ORF">B1526_0521</name>
</gene>
<organism evidence="2 3">
    <name type="scientific">Bifidobacterium criceti</name>
    <dbReference type="NCBI Taxonomy" id="1960969"/>
    <lineage>
        <taxon>Bacteria</taxon>
        <taxon>Bacillati</taxon>
        <taxon>Actinomycetota</taxon>
        <taxon>Actinomycetes</taxon>
        <taxon>Bifidobacteriales</taxon>
        <taxon>Bifidobacteriaceae</taxon>
        <taxon>Bifidobacterium</taxon>
    </lineage>
</organism>
<dbReference type="InterPro" id="IPR043129">
    <property type="entry name" value="ATPase_NBD"/>
</dbReference>
<accession>A0A2A2EHB8</accession>
<comment type="caution">
    <text evidence="2">The sequence shown here is derived from an EMBL/GenBank/DDBJ whole genome shotgun (WGS) entry which is preliminary data.</text>
</comment>
<keyword evidence="3" id="KW-1185">Reference proteome</keyword>
<dbReference type="PANTHER" id="PTHR18964:SF149">
    <property type="entry name" value="BIFUNCTIONAL UDP-N-ACETYLGLUCOSAMINE 2-EPIMERASE_N-ACETYLMANNOSAMINE KINASE"/>
    <property type="match status" value="1"/>
</dbReference>
<evidence type="ECO:0000256" key="1">
    <source>
        <dbReference type="ARBA" id="ARBA00006479"/>
    </source>
</evidence>
<dbReference type="SUPFAM" id="SSF46785">
    <property type="entry name" value="Winged helix' DNA-binding domain"/>
    <property type="match status" value="1"/>
</dbReference>
<dbReference type="Pfam" id="PF00480">
    <property type="entry name" value="ROK"/>
    <property type="match status" value="1"/>
</dbReference>
<reference evidence="2 3" key="1">
    <citation type="journal article" date="2017" name="ISME J.">
        <title>Unveiling bifidobacterial biogeography across the mammalian branch of the tree of life.</title>
        <authorList>
            <person name="Milani C."/>
            <person name="Mangifesta M."/>
            <person name="Mancabelli L."/>
            <person name="Lugli G.A."/>
            <person name="James K."/>
            <person name="Duranti S."/>
            <person name="Turroni F."/>
            <person name="Ferrario C."/>
            <person name="Ossiprandi M.C."/>
            <person name="van Sinderen D."/>
            <person name="Ventura M."/>
        </authorList>
    </citation>
    <scope>NUCLEOTIDE SEQUENCE [LARGE SCALE GENOMIC DNA]</scope>
    <source>
        <strain evidence="3">Ham19E</strain>
    </source>
</reference>
<dbReference type="RefSeq" id="WP_095614554.1">
    <property type="nucleotide sequence ID" value="NZ_MVOH01000006.1"/>
</dbReference>
<proteinExistence type="inferred from homology"/>
<dbReference type="EMBL" id="MVOH01000006">
    <property type="protein sequence ID" value="PAU68336.1"/>
    <property type="molecule type" value="Genomic_DNA"/>
</dbReference>
<dbReference type="Proteomes" id="UP000218399">
    <property type="component" value="Unassembled WGS sequence"/>
</dbReference>
<evidence type="ECO:0000313" key="3">
    <source>
        <dbReference type="Proteomes" id="UP000218399"/>
    </source>
</evidence>
<dbReference type="InterPro" id="IPR000600">
    <property type="entry name" value="ROK"/>
</dbReference>
<dbReference type="SUPFAM" id="SSF53067">
    <property type="entry name" value="Actin-like ATPase domain"/>
    <property type="match status" value="2"/>
</dbReference>
<dbReference type="PANTHER" id="PTHR18964">
    <property type="entry name" value="ROK (REPRESSOR, ORF, KINASE) FAMILY"/>
    <property type="match status" value="1"/>
</dbReference>
<sequence length="407" mass="44306">MAKLKRINQNDLRNHNLSVVLETMLRTTTPFSRADLAKETGLTKATMSLLVSLLIDNHIVREGVPIVQSVFGRPSTPLLIAGGAVCGIGIQINTDGYGYIVLDLDGFVIAERWVDEDLHDADADAIFNDLDRLLRAQEETLREHGYAITGTGLALPGLVTEEGHLIVARNLGWEDVDLNQYDLIRRLDVIAGNESNMAAVAQLPGYATQRVDEGIVGPNGSFIYISTDIGIGGALVRSGTVVRGDHGFAGEVGHVSVQMDGPLCRCGRRGCVEMYAGRRAIVEDADIAHGADAASQRSLDEFFRRAEEGDARTLEVMDRAMRALESMIVSVINATDIGTVILGGAWARLDGVHIRLMERRVQERILARDVVHVRIMCARTDTRPALIGAAICGLRKFIDAPLSYIDE</sequence>
<dbReference type="InterPro" id="IPR036390">
    <property type="entry name" value="WH_DNA-bd_sf"/>
</dbReference>